<accession>A0A2K3ZDI6</accession>
<reference evidence="3 4" key="1">
    <citation type="journal article" date="2018" name="Vet. Microbiol.">
        <title>Characterisation of Staphylococcus felis isolated from cats using whole genome sequencing.</title>
        <authorList>
            <person name="Worthing K."/>
            <person name="Pang S."/>
            <person name="Trott D.J."/>
            <person name="Abraham S."/>
            <person name="Coombs G.W."/>
            <person name="Jordan D."/>
            <person name="McIntyre L."/>
            <person name="Davies M.R."/>
            <person name="Norris J."/>
        </authorList>
    </citation>
    <scope>NUCLEOTIDE SEQUENCE [LARGE SCALE GENOMIC DNA]</scope>
    <source>
        <strain evidence="3 4">F9</strain>
    </source>
</reference>
<dbReference type="GeneID" id="48058300"/>
<comment type="caution">
    <text evidence="3">The sequence shown here is derived from an EMBL/GenBank/DDBJ whole genome shotgun (WGS) entry which is preliminary data.</text>
</comment>
<dbReference type="KEGG" id="sfq:C7J90_08685"/>
<dbReference type="Proteomes" id="UP000597038">
    <property type="component" value="Unassembled WGS sequence"/>
</dbReference>
<keyword evidence="5" id="KW-1185">Reference proteome</keyword>
<dbReference type="InterPro" id="IPR018770">
    <property type="entry name" value="ChloroindolylP_hydrolase"/>
</dbReference>
<keyword evidence="3" id="KW-0378">Hydrolase</keyword>
<name>A0A2K3ZDI6_9STAP</name>
<evidence type="ECO:0000313" key="4">
    <source>
        <dbReference type="Proteomes" id="UP000256562"/>
    </source>
</evidence>
<feature type="transmembrane region" description="Helical" evidence="1">
    <location>
        <begin position="7"/>
        <end position="26"/>
    </location>
</feature>
<dbReference type="OrthoDB" id="2081028at2"/>
<organism evidence="3 4">
    <name type="scientific">Staphylococcus felis</name>
    <dbReference type="NCBI Taxonomy" id="46127"/>
    <lineage>
        <taxon>Bacteria</taxon>
        <taxon>Bacillati</taxon>
        <taxon>Bacillota</taxon>
        <taxon>Bacilli</taxon>
        <taxon>Bacillales</taxon>
        <taxon>Staphylococcaceae</taxon>
        <taxon>Staphylococcus</taxon>
    </lineage>
</organism>
<dbReference type="AlphaFoldDB" id="A0A2K3ZDI6"/>
<evidence type="ECO:0000313" key="5">
    <source>
        <dbReference type="Proteomes" id="UP000597038"/>
    </source>
</evidence>
<evidence type="ECO:0000256" key="1">
    <source>
        <dbReference type="SAM" id="Phobius"/>
    </source>
</evidence>
<keyword evidence="1" id="KW-0812">Transmembrane</keyword>
<gene>
    <name evidence="3" type="ORF">DOS83_00620</name>
    <name evidence="2" type="ORF">I9026_01215</name>
</gene>
<evidence type="ECO:0000313" key="2">
    <source>
        <dbReference type="EMBL" id="MBH9580003.1"/>
    </source>
</evidence>
<dbReference type="GO" id="GO:0016787">
    <property type="term" value="F:hydrolase activity"/>
    <property type="evidence" value="ECO:0007669"/>
    <property type="project" value="UniProtKB-KW"/>
</dbReference>
<keyword evidence="1" id="KW-0472">Membrane</keyword>
<dbReference type="EMBL" id="JAEDAQ010000001">
    <property type="protein sequence ID" value="MBH9580003.1"/>
    <property type="molecule type" value="Genomic_DNA"/>
</dbReference>
<reference evidence="2 5" key="2">
    <citation type="submission" date="2020-12" db="EMBL/GenBank/DDBJ databases">
        <title>Genomic analysis of Staphylococcus felis from a cat with skin infection.</title>
        <authorList>
            <person name="Aslantas O."/>
            <person name="Keskin O."/>
            <person name="Buyukaltay K."/>
            <person name="Gullu Yucetepe A."/>
        </authorList>
    </citation>
    <scope>NUCLEOTIDE SEQUENCE [LARGE SCALE GENOMIC DNA]</scope>
    <source>
        <strain evidence="2 5">HARRANVET</strain>
    </source>
</reference>
<keyword evidence="1" id="KW-1133">Transmembrane helix</keyword>
<sequence>MRYNLSRIFGTLVGIPVSLIVFTTSIFTIDVWLIFDVLIGIGGFVLSYIPTQRLTSRAYLQEMNLTRKDYRYIQHQIMMAQGKTKRILKSFIKIRSIQDFRLINDIYRLARTINQSVKHRPFHFFNIESFYYSHIDHALNLIESYTRLSKMPLKSKDERQTLQQTRLTLEEVRRTLIADLKQINASDYEQLDTEMKLNQIYKQRRSRKESDK</sequence>
<proteinExistence type="predicted"/>
<dbReference type="Pfam" id="PF10112">
    <property type="entry name" value="Halogen_Hydrol"/>
    <property type="match status" value="1"/>
</dbReference>
<feature type="transmembrane region" description="Helical" evidence="1">
    <location>
        <begin position="32"/>
        <end position="49"/>
    </location>
</feature>
<protein>
    <submittedName>
        <fullName evidence="3">5-bromo-4-chloroindolyl phosphate hydrolase</fullName>
    </submittedName>
    <submittedName>
        <fullName evidence="2">5-bromo-4-chloroindolyl phosphate hydrolysis family protein</fullName>
    </submittedName>
</protein>
<dbReference type="Proteomes" id="UP000256562">
    <property type="component" value="Unassembled WGS sequence"/>
</dbReference>
<dbReference type="RefSeq" id="WP_103209085.1">
    <property type="nucleotide sequence ID" value="NZ_CAJUZQ010000069.1"/>
</dbReference>
<dbReference type="EMBL" id="QKXQ01000031">
    <property type="protein sequence ID" value="REI01073.1"/>
    <property type="molecule type" value="Genomic_DNA"/>
</dbReference>
<evidence type="ECO:0000313" key="3">
    <source>
        <dbReference type="EMBL" id="REI01073.1"/>
    </source>
</evidence>